<name>A0A9K3CT24_9EUKA</name>
<keyword evidence="2" id="KW-1185">Reference proteome</keyword>
<reference evidence="1 2" key="1">
    <citation type="journal article" date="2018" name="PLoS ONE">
        <title>The draft genome of Kipferlia bialata reveals reductive genome evolution in fornicate parasites.</title>
        <authorList>
            <person name="Tanifuji G."/>
            <person name="Takabayashi S."/>
            <person name="Kume K."/>
            <person name="Takagi M."/>
            <person name="Nakayama T."/>
            <person name="Kamikawa R."/>
            <person name="Inagaki Y."/>
            <person name="Hashimoto T."/>
        </authorList>
    </citation>
    <scope>NUCLEOTIDE SEQUENCE [LARGE SCALE GENOMIC DNA]</scope>
    <source>
        <strain evidence="1">NY0173</strain>
    </source>
</reference>
<evidence type="ECO:0000313" key="2">
    <source>
        <dbReference type="Proteomes" id="UP000265618"/>
    </source>
</evidence>
<gene>
    <name evidence="1" type="ORF">KIPB_002966</name>
</gene>
<organism evidence="1 2">
    <name type="scientific">Kipferlia bialata</name>
    <dbReference type="NCBI Taxonomy" id="797122"/>
    <lineage>
        <taxon>Eukaryota</taxon>
        <taxon>Metamonada</taxon>
        <taxon>Carpediemonas-like organisms</taxon>
        <taxon>Kipferlia</taxon>
    </lineage>
</organism>
<comment type="caution">
    <text evidence="1">The sequence shown here is derived from an EMBL/GenBank/DDBJ whole genome shotgun (WGS) entry which is preliminary data.</text>
</comment>
<dbReference type="EMBL" id="BDIP01000535">
    <property type="protein sequence ID" value="GIQ81922.1"/>
    <property type="molecule type" value="Genomic_DNA"/>
</dbReference>
<dbReference type="Proteomes" id="UP000265618">
    <property type="component" value="Unassembled WGS sequence"/>
</dbReference>
<dbReference type="AlphaFoldDB" id="A0A9K3CT24"/>
<evidence type="ECO:0000313" key="1">
    <source>
        <dbReference type="EMBL" id="GIQ81922.1"/>
    </source>
</evidence>
<protein>
    <submittedName>
        <fullName evidence="1">Uncharacterized protein</fullName>
    </submittedName>
</protein>
<proteinExistence type="predicted"/>
<sequence>MLSSVQKGSGRQWRILATKQKRIQCPCGVRVGFSVRADGCRLGAYHTPVTRHTDWCNAMTAFPLQLKRFTLPLTPSNLQYRCLSWLSPSELLLLSTPKGKGAGTCYVATLPNLDATRHAQWDTAECNVQEIPLPYPGAHEGEREPHKHYQLLGSDLYMLDNNGLYRLRGDGPKRKWKAVSELPFELEAALTPEEPGAPDSHWVFSVDGDLHVLGITCTLKGTSSGIPQKQRGPQDYDTSVYFWRYKADSDTWLRLSASGIVTHGVSTVINGCAVVKEGVDEAKKTGERAWERERVYVFLDRDIHSFAHPPTDGERERQSGWRRERQVSLACDIGFSYIPVGSRYILSFDMAQKSGDYGVYDTQEGRWRTEDAAEVFGDRNDAVYTSILTNHGLGVVVTDSKKNKEVTLEVPQIDSRFVF</sequence>
<accession>A0A9K3CT24</accession>